<keyword evidence="3" id="KW-1185">Reference proteome</keyword>
<feature type="compositionally biased region" description="Polar residues" evidence="1">
    <location>
        <begin position="141"/>
        <end position="150"/>
    </location>
</feature>
<dbReference type="PANTHER" id="PTHR42084">
    <property type="entry name" value="YALI0E26631P"/>
    <property type="match status" value="1"/>
</dbReference>
<feature type="compositionally biased region" description="Acidic residues" evidence="1">
    <location>
        <begin position="76"/>
        <end position="90"/>
    </location>
</feature>
<protein>
    <submittedName>
        <fullName evidence="2">Uncharacterized protein</fullName>
    </submittedName>
</protein>
<feature type="compositionally biased region" description="Polar residues" evidence="1">
    <location>
        <begin position="256"/>
        <end position="270"/>
    </location>
</feature>
<gene>
    <name evidence="2" type="ORF">HMPREF1541_09448</name>
</gene>
<dbReference type="OrthoDB" id="5420391at2759"/>
<proteinExistence type="predicted"/>
<reference evidence="2 3" key="1">
    <citation type="submission" date="2013-03" db="EMBL/GenBank/DDBJ databases">
        <title>The Genome Sequence of Phialophora europaea CBS 101466.</title>
        <authorList>
            <consortium name="The Broad Institute Genomics Platform"/>
            <person name="Cuomo C."/>
            <person name="de Hoog S."/>
            <person name="Gorbushina A."/>
            <person name="Walker B."/>
            <person name="Young S.K."/>
            <person name="Zeng Q."/>
            <person name="Gargeya S."/>
            <person name="Fitzgerald M."/>
            <person name="Haas B."/>
            <person name="Abouelleil A."/>
            <person name="Allen A.W."/>
            <person name="Alvarado L."/>
            <person name="Arachchi H.M."/>
            <person name="Berlin A.M."/>
            <person name="Chapman S.B."/>
            <person name="Gainer-Dewar J."/>
            <person name="Goldberg J."/>
            <person name="Griggs A."/>
            <person name="Gujja S."/>
            <person name="Hansen M."/>
            <person name="Howarth C."/>
            <person name="Imamovic A."/>
            <person name="Ireland A."/>
            <person name="Larimer J."/>
            <person name="McCowan C."/>
            <person name="Murphy C."/>
            <person name="Pearson M."/>
            <person name="Poon T.W."/>
            <person name="Priest M."/>
            <person name="Roberts A."/>
            <person name="Saif S."/>
            <person name="Shea T."/>
            <person name="Sisk P."/>
            <person name="Sykes S."/>
            <person name="Wortman J."/>
            <person name="Nusbaum C."/>
            <person name="Birren B."/>
        </authorList>
    </citation>
    <scope>NUCLEOTIDE SEQUENCE [LARGE SCALE GENOMIC DNA]</scope>
    <source>
        <strain evidence="2 3">CBS 101466</strain>
    </source>
</reference>
<evidence type="ECO:0000256" key="1">
    <source>
        <dbReference type="SAM" id="MobiDB-lite"/>
    </source>
</evidence>
<feature type="compositionally biased region" description="Low complexity" evidence="1">
    <location>
        <begin position="305"/>
        <end position="324"/>
    </location>
</feature>
<dbReference type="eggNOG" id="ENOG502SAHR">
    <property type="taxonomic scope" value="Eukaryota"/>
</dbReference>
<feature type="compositionally biased region" description="Polar residues" evidence="1">
    <location>
        <begin position="19"/>
        <end position="37"/>
    </location>
</feature>
<organism evidence="2 3">
    <name type="scientific">Cyphellophora europaea (strain CBS 101466)</name>
    <name type="common">Phialophora europaea</name>
    <dbReference type="NCBI Taxonomy" id="1220924"/>
    <lineage>
        <taxon>Eukaryota</taxon>
        <taxon>Fungi</taxon>
        <taxon>Dikarya</taxon>
        <taxon>Ascomycota</taxon>
        <taxon>Pezizomycotina</taxon>
        <taxon>Eurotiomycetes</taxon>
        <taxon>Chaetothyriomycetidae</taxon>
        <taxon>Chaetothyriales</taxon>
        <taxon>Cyphellophoraceae</taxon>
        <taxon>Cyphellophora</taxon>
    </lineage>
</organism>
<feature type="compositionally biased region" description="Acidic residues" evidence="1">
    <location>
        <begin position="226"/>
        <end position="238"/>
    </location>
</feature>
<dbReference type="VEuPathDB" id="FungiDB:HMPREF1541_09448"/>
<feature type="compositionally biased region" description="Polar residues" evidence="1">
    <location>
        <begin position="157"/>
        <end position="170"/>
    </location>
</feature>
<dbReference type="InParanoid" id="W2SA56"/>
<dbReference type="HOGENOM" id="CLU_022340_2_1_1"/>
<dbReference type="AlphaFoldDB" id="W2SA56"/>
<evidence type="ECO:0000313" key="2">
    <source>
        <dbReference type="EMBL" id="ETN45616.1"/>
    </source>
</evidence>
<dbReference type="RefSeq" id="XP_008712344.1">
    <property type="nucleotide sequence ID" value="XM_008714122.1"/>
</dbReference>
<dbReference type="STRING" id="1220924.W2SA56"/>
<feature type="compositionally biased region" description="Polar residues" evidence="1">
    <location>
        <begin position="194"/>
        <end position="209"/>
    </location>
</feature>
<dbReference type="Proteomes" id="UP000030752">
    <property type="component" value="Unassembled WGS sequence"/>
</dbReference>
<dbReference type="EMBL" id="KB822712">
    <property type="protein sequence ID" value="ETN45616.1"/>
    <property type="molecule type" value="Genomic_DNA"/>
</dbReference>
<feature type="region of interest" description="Disordered" evidence="1">
    <location>
        <begin position="1"/>
        <end position="90"/>
    </location>
</feature>
<dbReference type="PANTHER" id="PTHR42084:SF1">
    <property type="entry name" value="SERINE_THREONINE-PROTEIN KINASE PPK6"/>
    <property type="match status" value="1"/>
</dbReference>
<dbReference type="GeneID" id="19976787"/>
<accession>W2SA56</accession>
<name>W2SA56_CYPE1</name>
<evidence type="ECO:0000313" key="3">
    <source>
        <dbReference type="Proteomes" id="UP000030752"/>
    </source>
</evidence>
<feature type="region of interest" description="Disordered" evidence="1">
    <location>
        <begin position="135"/>
        <end position="332"/>
    </location>
</feature>
<sequence>MSADLLEAFGGNGFEPQGQPRQPTQLNDKPLQQNPGQHGTGLIYQRTFDSEAQPPKPQNESLWTAREGGNDVLFDATDEESGGQADDDFGDFEDVEQLSAQTRAHALAVATEKKPPHALKEAQSEAPLVDLLSLDDVPGHISSTPISSSGPAPLNESFASEQLPATSQPISRPPLPNEDDGWGDFEAPGDAQREISSSRGTQSGKNVYSTGAFAEAQPQAPPSDFQPDDDWDAFEDGQTEPARPVGTSHPHLDTNPAHTTSRITTDQSLPTDDDEWDAFEDGKPIPESVTATTTAEPPSKPSPHPSSTSNPTTSATPPSATRPTNIPPPSTLLSLLPTVISTLSSTTPPPTAPQIQHLYHTTARIAAARSLRWRRDTLLSQSTRISAAGAAGKSGMKLSSLNKGEAAREEREAAEALAAWNGGVPKWHGVLREGGVKVESKGKGLRLRLPLGVRGLSAREGGMEAAYVCPVCGMKRSERVVGVDEGEEDVFGEFWVEGWGHRACAEVWYAWKGLLGQR</sequence>